<dbReference type="Gene3D" id="3.40.50.1980">
    <property type="entry name" value="Nitrogenase molybdenum iron protein domain"/>
    <property type="match status" value="2"/>
</dbReference>
<reference evidence="4 5" key="1">
    <citation type="submission" date="2020-08" db="EMBL/GenBank/DDBJ databases">
        <title>Sequencing the genomes of 1000 actinobacteria strains.</title>
        <authorList>
            <person name="Klenk H.-P."/>
        </authorList>
    </citation>
    <scope>NUCLEOTIDE SEQUENCE [LARGE SCALE GENOMIC DNA]</scope>
    <source>
        <strain evidence="4 5">DSM 20419</strain>
    </source>
</reference>
<evidence type="ECO:0000313" key="4">
    <source>
        <dbReference type="EMBL" id="MBB2958857.1"/>
    </source>
</evidence>
<evidence type="ECO:0000259" key="3">
    <source>
        <dbReference type="PROSITE" id="PS50983"/>
    </source>
</evidence>
<dbReference type="PANTHER" id="PTHR30535:SF33">
    <property type="entry name" value="PERIPLASMIC BINDING PROTEIN"/>
    <property type="match status" value="1"/>
</dbReference>
<accession>A0A7W4URV0</accession>
<evidence type="ECO:0000256" key="2">
    <source>
        <dbReference type="SAM" id="SignalP"/>
    </source>
</evidence>
<feature type="domain" description="Fe/B12 periplasmic-binding" evidence="3">
    <location>
        <begin position="61"/>
        <end position="330"/>
    </location>
</feature>
<dbReference type="RefSeq" id="WP_244964246.1">
    <property type="nucleotide sequence ID" value="NZ_JACHWJ010000004.1"/>
</dbReference>
<evidence type="ECO:0000313" key="5">
    <source>
        <dbReference type="Proteomes" id="UP000545286"/>
    </source>
</evidence>
<feature type="signal peptide" evidence="2">
    <location>
        <begin position="1"/>
        <end position="27"/>
    </location>
</feature>
<dbReference type="InterPro" id="IPR002491">
    <property type="entry name" value="ABC_transptr_periplasmic_BD"/>
</dbReference>
<dbReference type="Proteomes" id="UP000545286">
    <property type="component" value="Unassembled WGS sequence"/>
</dbReference>
<evidence type="ECO:0000256" key="1">
    <source>
        <dbReference type="ARBA" id="ARBA00008814"/>
    </source>
</evidence>
<dbReference type="InterPro" id="IPR050902">
    <property type="entry name" value="ABC_Transporter_SBP"/>
</dbReference>
<dbReference type="SUPFAM" id="SSF53807">
    <property type="entry name" value="Helical backbone' metal receptor"/>
    <property type="match status" value="1"/>
</dbReference>
<keyword evidence="2" id="KW-0732">Signal</keyword>
<dbReference type="PANTHER" id="PTHR30535">
    <property type="entry name" value="VITAMIN B12-BINDING PROTEIN"/>
    <property type="match status" value="1"/>
</dbReference>
<feature type="chain" id="PRO_5038504935" evidence="2">
    <location>
        <begin position="28"/>
        <end position="363"/>
    </location>
</feature>
<comment type="similarity">
    <text evidence="1">Belongs to the bacterial solute-binding protein 8 family.</text>
</comment>
<name>A0A7W4URV0_9MICO</name>
<sequence>MPISRMPISRRLPAAIAALVASTLLLAGCGTVTPEGAADAETITVTDDQDREVTINGPVERAVVLNSYGNEFVRAIGAGDTVVDVDRASINRLPYLPVDENDVIAEGLDQINYEAVAELDPDVVIMPRNAVWQEAAEQLESFGIPVVVATAWDYAVFDETVSLLGQVFQKEEGAKAVTDFSNEILDVVAERTEGVEPVPVYWETVDPYLTVLPGSGFHAIIEAAGGSNVFENAAGGGDEQEEITVDPAEVVTRNPAVIVHEFEPSATPTVQERFDTLGAEVTSRPGWSNIDAIKNGEVYLANGWAMSAVAKSIGALYLAKWLHPEEFADVNPDEFLERWVVDFQQTDFPGASEYIQQYQAGAE</sequence>
<protein>
    <submittedName>
        <fullName evidence="4">Iron complex transport system substrate-binding protein</fullName>
    </submittedName>
</protein>
<comment type="caution">
    <text evidence="4">The sequence shown here is derived from an EMBL/GenBank/DDBJ whole genome shotgun (WGS) entry which is preliminary data.</text>
</comment>
<gene>
    <name evidence="4" type="ORF">FHX72_003003</name>
</gene>
<dbReference type="EMBL" id="JACHWJ010000004">
    <property type="protein sequence ID" value="MBB2958857.1"/>
    <property type="molecule type" value="Genomic_DNA"/>
</dbReference>
<dbReference type="Pfam" id="PF01497">
    <property type="entry name" value="Peripla_BP_2"/>
    <property type="match status" value="1"/>
</dbReference>
<keyword evidence="5" id="KW-1185">Reference proteome</keyword>
<dbReference type="PROSITE" id="PS50983">
    <property type="entry name" value="FE_B12_PBP"/>
    <property type="match status" value="1"/>
</dbReference>
<dbReference type="AlphaFoldDB" id="A0A7W4URV0"/>
<organism evidence="4 5">
    <name type="scientific">Pseudoclavibacter helvolus</name>
    <dbReference type="NCBI Taxonomy" id="255205"/>
    <lineage>
        <taxon>Bacteria</taxon>
        <taxon>Bacillati</taxon>
        <taxon>Actinomycetota</taxon>
        <taxon>Actinomycetes</taxon>
        <taxon>Micrococcales</taxon>
        <taxon>Microbacteriaceae</taxon>
        <taxon>Pseudoclavibacter</taxon>
    </lineage>
</organism>
<dbReference type="PROSITE" id="PS51257">
    <property type="entry name" value="PROKAR_LIPOPROTEIN"/>
    <property type="match status" value="1"/>
</dbReference>
<proteinExistence type="inferred from homology"/>